<gene>
    <name evidence="1" type="primary">169</name>
    <name evidence="1" type="ORF">HVTV1_169</name>
</gene>
<dbReference type="KEGG" id="vg:14477410"/>
<evidence type="ECO:0000313" key="1">
    <source>
        <dbReference type="EMBL" id="AGC34538.1"/>
    </source>
</evidence>
<evidence type="ECO:0000313" key="2">
    <source>
        <dbReference type="Proteomes" id="UP000011137"/>
    </source>
</evidence>
<organism evidence="1 2">
    <name type="scientific">Haloarcula vallismortis tailed virus 1</name>
    <dbReference type="NCBI Taxonomy" id="1262528"/>
    <lineage>
        <taxon>Viruses</taxon>
        <taxon>Duplodnaviria</taxon>
        <taxon>Heunggongvirae</taxon>
        <taxon>Uroviricota</taxon>
        <taxon>Caudoviricetes</taxon>
        <taxon>Thumleimavirales</taxon>
        <taxon>Druskaviridae</taxon>
        <taxon>Tredecimvirus</taxon>
        <taxon>Tredecimvirus thailandense</taxon>
        <taxon>Tredecimvirus HVTV1</taxon>
    </lineage>
</organism>
<sequence length="66" mass="7684">MGACMTFYCRQCQAVVEETGASYDDVQVKHSVIEHDGDDVILVGTQWLQNEWDLLEKQFWDRWMGA</sequence>
<dbReference type="GeneID" id="14477410"/>
<reference evidence="1 2" key="1">
    <citation type="journal article" date="2013" name="J. Virol.">
        <title>Insights into head-tailed viruses infecting extremely halophilic archaea.</title>
        <authorList>
            <person name="Pietila M.K."/>
            <person name="Laurinmaki P."/>
            <person name="Russell D.A."/>
            <person name="Ko C.C."/>
            <person name="Jacobs-Sera D."/>
            <person name="Butcher S.J."/>
            <person name="Bamford D.H."/>
            <person name="Hendrix R.W."/>
        </authorList>
    </citation>
    <scope>NUCLEOTIDE SEQUENCE [LARGE SCALE GENOMIC DNA]</scope>
</reference>
<name>L7TJH9_9CAUD</name>
<dbReference type="EMBL" id="KC117377">
    <property type="protein sequence ID" value="AGC34538.1"/>
    <property type="molecule type" value="Genomic_DNA"/>
</dbReference>
<proteinExistence type="predicted"/>
<accession>L7TJH9</accession>
<dbReference type="RefSeq" id="YP_007379074.1">
    <property type="nucleotide sequence ID" value="NC_020158.1"/>
</dbReference>
<keyword evidence="2" id="KW-1185">Reference proteome</keyword>
<dbReference type="Proteomes" id="UP000011137">
    <property type="component" value="Segment"/>
</dbReference>
<protein>
    <submittedName>
        <fullName evidence="1">Uncharacterized protein</fullName>
    </submittedName>
</protein>